<organism evidence="5 6">
    <name type="scientific">Sphaerotilus mobilis</name>
    <dbReference type="NCBI Taxonomy" id="47994"/>
    <lineage>
        <taxon>Bacteria</taxon>
        <taxon>Pseudomonadati</taxon>
        <taxon>Pseudomonadota</taxon>
        <taxon>Betaproteobacteria</taxon>
        <taxon>Burkholderiales</taxon>
        <taxon>Sphaerotilaceae</taxon>
        <taxon>Sphaerotilus</taxon>
    </lineage>
</organism>
<evidence type="ECO:0000313" key="6">
    <source>
        <dbReference type="Proteomes" id="UP000293433"/>
    </source>
</evidence>
<evidence type="ECO:0000256" key="3">
    <source>
        <dbReference type="ARBA" id="ARBA00023295"/>
    </source>
</evidence>
<evidence type="ECO:0000256" key="1">
    <source>
        <dbReference type="ARBA" id="ARBA00010833"/>
    </source>
</evidence>
<keyword evidence="6" id="KW-1185">Reference proteome</keyword>
<dbReference type="Pfam" id="PF22422">
    <property type="entry name" value="MGH1-like_GH"/>
    <property type="match status" value="1"/>
</dbReference>
<comment type="caution">
    <text evidence="5">The sequence shown here is derived from an EMBL/GenBank/DDBJ whole genome shotgun (WGS) entry which is preliminary data.</text>
</comment>
<reference evidence="5 6" key="1">
    <citation type="submission" date="2019-02" db="EMBL/GenBank/DDBJ databases">
        <title>Genomic Encyclopedia of Type Strains, Phase IV (KMG-IV): sequencing the most valuable type-strain genomes for metagenomic binning, comparative biology and taxonomic classification.</title>
        <authorList>
            <person name="Goeker M."/>
        </authorList>
    </citation>
    <scope>NUCLEOTIDE SEQUENCE [LARGE SCALE GENOMIC DNA]</scope>
    <source>
        <strain evidence="5 6">DSM 10617</strain>
    </source>
</reference>
<dbReference type="SUPFAM" id="SSF48208">
    <property type="entry name" value="Six-hairpin glycosidases"/>
    <property type="match status" value="1"/>
</dbReference>
<dbReference type="OrthoDB" id="9759959at2"/>
<dbReference type="InterPro" id="IPR004888">
    <property type="entry name" value="Glycoside_hydrolase_63"/>
</dbReference>
<keyword evidence="2" id="KW-0378">Hydrolase</keyword>
<evidence type="ECO:0000313" key="5">
    <source>
        <dbReference type="EMBL" id="RZS58246.1"/>
    </source>
</evidence>
<dbReference type="Proteomes" id="UP000293433">
    <property type="component" value="Unassembled WGS sequence"/>
</dbReference>
<dbReference type="InterPro" id="IPR008928">
    <property type="entry name" value="6-hairpin_glycosidase_sf"/>
</dbReference>
<keyword evidence="3" id="KW-0326">Glycosidase</keyword>
<dbReference type="PANTHER" id="PTHR10412">
    <property type="entry name" value="MANNOSYL-OLIGOSACCHARIDE GLUCOSIDASE"/>
    <property type="match status" value="1"/>
</dbReference>
<dbReference type="InterPro" id="IPR054491">
    <property type="entry name" value="MGH1-like_GH"/>
</dbReference>
<dbReference type="InterPro" id="IPR012341">
    <property type="entry name" value="6hp_glycosidase-like_sf"/>
</dbReference>
<dbReference type="GO" id="GO:0004573">
    <property type="term" value="F:Glc3Man9GlcNAc2 oligosaccharide glucosidase activity"/>
    <property type="evidence" value="ECO:0007669"/>
    <property type="project" value="InterPro"/>
</dbReference>
<gene>
    <name evidence="5" type="ORF">EV685_0528</name>
</gene>
<accession>A0A4Q7LTH1</accession>
<feature type="domain" description="Mannosylglycerate hydrolase MGH1-like glycoside hydrolase" evidence="4">
    <location>
        <begin position="33"/>
        <end position="418"/>
    </location>
</feature>
<comment type="similarity">
    <text evidence="1">Belongs to the glycosyl hydrolase 63 family.</text>
</comment>
<dbReference type="PANTHER" id="PTHR10412:SF11">
    <property type="entry name" value="MANNOSYL-OLIGOSACCHARIDE GLUCOSIDASE"/>
    <property type="match status" value="1"/>
</dbReference>
<proteinExistence type="inferred from homology"/>
<dbReference type="EMBL" id="SGWV01000007">
    <property type="protein sequence ID" value="RZS58246.1"/>
    <property type="molecule type" value="Genomic_DNA"/>
</dbReference>
<evidence type="ECO:0000259" key="4">
    <source>
        <dbReference type="Pfam" id="PF22422"/>
    </source>
</evidence>
<dbReference type="AlphaFoldDB" id="A0A4Q7LTH1"/>
<dbReference type="RefSeq" id="WP_130480406.1">
    <property type="nucleotide sequence ID" value="NZ_SGWV01000007.1"/>
</dbReference>
<dbReference type="GO" id="GO:0006487">
    <property type="term" value="P:protein N-linked glycosylation"/>
    <property type="evidence" value="ECO:0007669"/>
    <property type="project" value="TreeGrafter"/>
</dbReference>
<sequence>MTPQQQDQLRSAAQATLRANDRGGYAVPSPRLYPFQWNWDAAVNAVGWQTFDEPRAWQEIETLLTGQWANGLLPSIVFHRPADSYFPGPQEWGCDHLTPPTTSISQPPLLATMVRRMRDHSRDPQVDQRLRTIVPKIVDWHRWWYRDRDPEQTGLVVTYHPWETGSDNSPAWDEPLARVPATPRSYQRRDTGVVDGSMRPHKAEYDRFVYLLDFFRDCRFDPRRIYDECPLRIVDFALNAILLRANLDLAHLCEALGLHSDAAQLRDWHQRGAAAIATLWSPTLRRHVSLDTRSGKPLPSRTHAGFLAWYAHVFTGESGPQRQLDLLAELDEFLGATRHALASTHPTDPGYDPRRYWRGAVWPHINWLVAEGLAEHGHAAQAQRLRDDTLALVQAGGLFEYFAPDTGEGLGGPDFSWTAAITLILLQTR</sequence>
<dbReference type="Gene3D" id="1.50.10.10">
    <property type="match status" value="1"/>
</dbReference>
<evidence type="ECO:0000256" key="2">
    <source>
        <dbReference type="ARBA" id="ARBA00022801"/>
    </source>
</evidence>
<dbReference type="GO" id="GO:0009311">
    <property type="term" value="P:oligosaccharide metabolic process"/>
    <property type="evidence" value="ECO:0007669"/>
    <property type="project" value="InterPro"/>
</dbReference>
<protein>
    <submittedName>
        <fullName evidence="5">Trehalase</fullName>
    </submittedName>
</protein>
<name>A0A4Q7LTH1_9BURK</name>